<dbReference type="EMBL" id="BPLR01020429">
    <property type="protein sequence ID" value="GIX78615.1"/>
    <property type="molecule type" value="Genomic_DNA"/>
</dbReference>
<name>A0AAV4N2W2_CAEEX</name>
<dbReference type="AlphaFoldDB" id="A0AAV4N2W2"/>
<accession>A0AAV4N2W2</accession>
<evidence type="ECO:0000313" key="2">
    <source>
        <dbReference type="Proteomes" id="UP001054945"/>
    </source>
</evidence>
<comment type="caution">
    <text evidence="1">The sequence shown here is derived from an EMBL/GenBank/DDBJ whole genome shotgun (WGS) entry which is preliminary data.</text>
</comment>
<organism evidence="1 2">
    <name type="scientific">Caerostris extrusa</name>
    <name type="common">Bark spider</name>
    <name type="synonym">Caerostris bankana</name>
    <dbReference type="NCBI Taxonomy" id="172846"/>
    <lineage>
        <taxon>Eukaryota</taxon>
        <taxon>Metazoa</taxon>
        <taxon>Ecdysozoa</taxon>
        <taxon>Arthropoda</taxon>
        <taxon>Chelicerata</taxon>
        <taxon>Arachnida</taxon>
        <taxon>Araneae</taxon>
        <taxon>Araneomorphae</taxon>
        <taxon>Entelegynae</taxon>
        <taxon>Araneoidea</taxon>
        <taxon>Araneidae</taxon>
        <taxon>Caerostris</taxon>
    </lineage>
</organism>
<reference evidence="1 2" key="1">
    <citation type="submission" date="2021-06" db="EMBL/GenBank/DDBJ databases">
        <title>Caerostris extrusa draft genome.</title>
        <authorList>
            <person name="Kono N."/>
            <person name="Arakawa K."/>
        </authorList>
    </citation>
    <scope>NUCLEOTIDE SEQUENCE [LARGE SCALE GENOMIC DNA]</scope>
</reference>
<keyword evidence="2" id="KW-1185">Reference proteome</keyword>
<proteinExistence type="predicted"/>
<dbReference type="Proteomes" id="UP001054945">
    <property type="component" value="Unassembled WGS sequence"/>
</dbReference>
<evidence type="ECO:0008006" key="3">
    <source>
        <dbReference type="Google" id="ProtNLM"/>
    </source>
</evidence>
<evidence type="ECO:0000313" key="1">
    <source>
        <dbReference type="EMBL" id="GIX78615.1"/>
    </source>
</evidence>
<gene>
    <name evidence="1" type="ORF">CEXT_323141</name>
</gene>
<sequence>MRVIRNITHTIAAGITRAFTVQFLLKCHRQYFSLFFSGSTNLFVGTITARCAEEEDSSEFFAHKRRIPGSGWQISLCLQPEMRWGMVAMAMFNDEPSLICD</sequence>
<protein>
    <recommendedName>
        <fullName evidence="3">Secreted protein</fullName>
    </recommendedName>
</protein>